<reference evidence="1" key="1">
    <citation type="submission" date="2020-08" db="EMBL/GenBank/DDBJ databases">
        <title>Complete genome sequence of Weissella confusa strain FS54 provides insights into metabolic potential.</title>
        <authorList>
            <person name="Fhoula I."/>
            <person name="Najjari A."/>
            <person name="Lekired A."/>
            <person name="Bessrour-Aouam N."/>
            <person name="Jaballah S."/>
            <person name="Klibi N."/>
            <person name="Ouzari H.-I."/>
        </authorList>
    </citation>
    <scope>NUCLEOTIDE SEQUENCE</scope>
    <source>
        <strain evidence="1">FS54</strain>
    </source>
</reference>
<dbReference type="EMBL" id="JACSZT010000002">
    <property type="protein sequence ID" value="MBC6498085.1"/>
    <property type="molecule type" value="Genomic_DNA"/>
</dbReference>
<dbReference type="Proteomes" id="UP000650485">
    <property type="component" value="Unassembled WGS sequence"/>
</dbReference>
<evidence type="ECO:0000313" key="2">
    <source>
        <dbReference type="Proteomes" id="UP000650485"/>
    </source>
</evidence>
<organism evidence="1 2">
    <name type="scientific">Weissella confusa</name>
    <name type="common">Lactobacillus confusus</name>
    <dbReference type="NCBI Taxonomy" id="1583"/>
    <lineage>
        <taxon>Bacteria</taxon>
        <taxon>Bacillati</taxon>
        <taxon>Bacillota</taxon>
        <taxon>Bacilli</taxon>
        <taxon>Lactobacillales</taxon>
        <taxon>Lactobacillaceae</taxon>
        <taxon>Weissella</taxon>
    </lineage>
</organism>
<gene>
    <name evidence="1" type="ORF">H7R52_00490</name>
</gene>
<accession>A0A923NCP9</accession>
<dbReference type="AlphaFoldDB" id="A0A923NCP9"/>
<sequence length="46" mass="5410">MRCFVKYFTIETRNQSLEQIEADLRSRAHAKGWHEDEASISENIAQ</sequence>
<proteinExistence type="predicted"/>
<name>A0A923NCP9_WEICO</name>
<comment type="caution">
    <text evidence="1">The sequence shown here is derived from an EMBL/GenBank/DDBJ whole genome shotgun (WGS) entry which is preliminary data.</text>
</comment>
<evidence type="ECO:0000313" key="1">
    <source>
        <dbReference type="EMBL" id="MBC6498085.1"/>
    </source>
</evidence>
<protein>
    <submittedName>
        <fullName evidence="1">Uncharacterized protein</fullName>
    </submittedName>
</protein>